<evidence type="ECO:0000313" key="3">
    <source>
        <dbReference type="Proteomes" id="UP000789901"/>
    </source>
</evidence>
<accession>A0ABN7WUQ9</accession>
<feature type="region of interest" description="Disordered" evidence="1">
    <location>
        <begin position="135"/>
        <end position="164"/>
    </location>
</feature>
<name>A0ABN7WUQ9_GIGMA</name>
<protein>
    <submittedName>
        <fullName evidence="2">2140_t:CDS:1</fullName>
    </submittedName>
</protein>
<feature type="compositionally biased region" description="Low complexity" evidence="1">
    <location>
        <begin position="136"/>
        <end position="160"/>
    </location>
</feature>
<proteinExistence type="predicted"/>
<feature type="non-terminal residue" evidence="2">
    <location>
        <position position="253"/>
    </location>
</feature>
<reference evidence="2 3" key="1">
    <citation type="submission" date="2021-06" db="EMBL/GenBank/DDBJ databases">
        <authorList>
            <person name="Kallberg Y."/>
            <person name="Tangrot J."/>
            <person name="Rosling A."/>
        </authorList>
    </citation>
    <scope>NUCLEOTIDE SEQUENCE [LARGE SCALE GENOMIC DNA]</scope>
    <source>
        <strain evidence="2 3">120-4 pot B 10/14</strain>
    </source>
</reference>
<dbReference type="Proteomes" id="UP000789901">
    <property type="component" value="Unassembled WGS sequence"/>
</dbReference>
<sequence length="253" mass="28954">MVKVPKSIVYLVLNIHVLLTTALPVHSLGGRQKILRPANRPAHIILLGLIIACKSLKDAIYCNSLKDVWHKILGASPLVRLPHMGTEARIRGPSTDILPQSDLWVHDRNDVRYCPDNSPESYSYCIPRRIEDIVRPSDPSTSNPSTSDPSTSNPSTSNPSASQVSIHAPRFSKFLELIYFRSDLHFRTQYQIWRTYQRALNRFPSLFDYVNTLEKWARSLKIEINSLVKEIVRVQQLHDEGELTKTKKIPIYF</sequence>
<evidence type="ECO:0000313" key="2">
    <source>
        <dbReference type="EMBL" id="CAG8841371.1"/>
    </source>
</evidence>
<gene>
    <name evidence="2" type="ORF">GMARGA_LOCUS35393</name>
</gene>
<dbReference type="EMBL" id="CAJVQB010065632">
    <property type="protein sequence ID" value="CAG8841371.1"/>
    <property type="molecule type" value="Genomic_DNA"/>
</dbReference>
<comment type="caution">
    <text evidence="2">The sequence shown here is derived from an EMBL/GenBank/DDBJ whole genome shotgun (WGS) entry which is preliminary data.</text>
</comment>
<evidence type="ECO:0000256" key="1">
    <source>
        <dbReference type="SAM" id="MobiDB-lite"/>
    </source>
</evidence>
<organism evidence="2 3">
    <name type="scientific">Gigaspora margarita</name>
    <dbReference type="NCBI Taxonomy" id="4874"/>
    <lineage>
        <taxon>Eukaryota</taxon>
        <taxon>Fungi</taxon>
        <taxon>Fungi incertae sedis</taxon>
        <taxon>Mucoromycota</taxon>
        <taxon>Glomeromycotina</taxon>
        <taxon>Glomeromycetes</taxon>
        <taxon>Diversisporales</taxon>
        <taxon>Gigasporaceae</taxon>
        <taxon>Gigaspora</taxon>
    </lineage>
</organism>
<keyword evidence="3" id="KW-1185">Reference proteome</keyword>